<evidence type="ECO:0000256" key="6">
    <source>
        <dbReference type="SAM" id="MobiDB-lite"/>
    </source>
</evidence>
<reference evidence="8" key="1">
    <citation type="submission" date="2014-08" db="EMBL/GenBank/DDBJ databases">
        <authorList>
            <person name="Sharma Rahul"/>
            <person name="Thines Marco"/>
        </authorList>
    </citation>
    <scope>NUCLEOTIDE SEQUENCE</scope>
</reference>
<dbReference type="Pfam" id="PF08640">
    <property type="entry name" value="U3_assoc_6"/>
    <property type="match status" value="1"/>
</dbReference>
<comment type="subcellular location">
    <subcellularLocation>
        <location evidence="1">Nucleus</location>
        <location evidence="1">Nucleolus</location>
    </subcellularLocation>
</comment>
<comment type="similarity">
    <text evidence="2">Belongs to the UTP6 family.</text>
</comment>
<feature type="compositionally biased region" description="Acidic residues" evidence="6">
    <location>
        <begin position="651"/>
        <end position="672"/>
    </location>
</feature>
<protein>
    <submittedName>
        <fullName evidence="8">HAT (Half-A-TPR) repeat-containing protein</fullName>
    </submittedName>
</protein>
<organism evidence="8">
    <name type="scientific">Phaffia rhodozyma</name>
    <name type="common">Yeast</name>
    <name type="synonym">Xanthophyllomyces dendrorhous</name>
    <dbReference type="NCBI Taxonomy" id="264483"/>
    <lineage>
        <taxon>Eukaryota</taxon>
        <taxon>Fungi</taxon>
        <taxon>Dikarya</taxon>
        <taxon>Basidiomycota</taxon>
        <taxon>Agaricomycotina</taxon>
        <taxon>Tremellomycetes</taxon>
        <taxon>Cystofilobasidiales</taxon>
        <taxon>Mrakiaceae</taxon>
        <taxon>Phaffia</taxon>
    </lineage>
</organism>
<feature type="region of interest" description="Disordered" evidence="6">
    <location>
        <begin position="641"/>
        <end position="672"/>
    </location>
</feature>
<dbReference type="PANTHER" id="PTHR23271">
    <property type="entry name" value="HEPATOCELLULAR CARCINOMA-ASSOCIATED ANTIGEN 66"/>
    <property type="match status" value="1"/>
</dbReference>
<dbReference type="SMART" id="SM00386">
    <property type="entry name" value="HAT"/>
    <property type="match status" value="4"/>
</dbReference>
<evidence type="ECO:0000256" key="5">
    <source>
        <dbReference type="ARBA" id="ARBA00023242"/>
    </source>
</evidence>
<name>A0A0F7SX66_PHARH</name>
<dbReference type="EMBL" id="LN483332">
    <property type="protein sequence ID" value="CED85230.1"/>
    <property type="molecule type" value="Genomic_DNA"/>
</dbReference>
<dbReference type="GO" id="GO:0034388">
    <property type="term" value="C:Pwp2p-containing subcomplex of 90S preribosome"/>
    <property type="evidence" value="ECO:0007669"/>
    <property type="project" value="TreeGrafter"/>
</dbReference>
<evidence type="ECO:0000256" key="3">
    <source>
        <dbReference type="ARBA" id="ARBA00022552"/>
    </source>
</evidence>
<feature type="domain" description="U3 small nucleolar RNA-associated protein 6 N-terminal" evidence="7">
    <location>
        <begin position="8"/>
        <end position="90"/>
    </location>
</feature>
<keyword evidence="3" id="KW-0698">rRNA processing</keyword>
<keyword evidence="4" id="KW-0677">Repeat</keyword>
<evidence type="ECO:0000259" key="7">
    <source>
        <dbReference type="Pfam" id="PF08640"/>
    </source>
</evidence>
<evidence type="ECO:0000313" key="8">
    <source>
        <dbReference type="EMBL" id="CED85230.1"/>
    </source>
</evidence>
<proteinExistence type="inferred from homology"/>
<evidence type="ECO:0000256" key="1">
    <source>
        <dbReference type="ARBA" id="ARBA00004604"/>
    </source>
</evidence>
<evidence type="ECO:0000256" key="4">
    <source>
        <dbReference type="ARBA" id="ARBA00022737"/>
    </source>
</evidence>
<dbReference type="InterPro" id="IPR003107">
    <property type="entry name" value="HAT"/>
</dbReference>
<dbReference type="InterPro" id="IPR013949">
    <property type="entry name" value="Utp6"/>
</dbReference>
<dbReference type="GO" id="GO:0030515">
    <property type="term" value="F:snoRNA binding"/>
    <property type="evidence" value="ECO:0007669"/>
    <property type="project" value="InterPro"/>
</dbReference>
<dbReference type="InterPro" id="IPR055347">
    <property type="entry name" value="UTP6_N"/>
</dbReference>
<evidence type="ECO:0000256" key="2">
    <source>
        <dbReference type="ARBA" id="ARBA00010734"/>
    </source>
</evidence>
<dbReference type="GO" id="GO:0000462">
    <property type="term" value="P:maturation of SSU-rRNA from tricistronic rRNA transcript (SSU-rRNA, 5.8S rRNA, LSU-rRNA)"/>
    <property type="evidence" value="ECO:0007669"/>
    <property type="project" value="InterPro"/>
</dbReference>
<sequence length="672" mass="75938">MEKVDYLLEQMLPELNDLKDKKIFNQDEIREIIKRRTAFERALVRRVGRKEDFLRYIEYELNLEELRKIRFNRQKNAHTKHSLSSFSLQRRILSLFDRATRKFKGDVGLWIQYSEVAKKQGAKKLVGKILASALLQHPTSPTLYVLLSSYELTENLSPTAARTLLQRGLRLVPNSVHLWTEYAKMELVWVERLRRRWDVLGVKDPEYEADQAAGRKAIMEGAIVKVVWANALEALPGKLELFHSFLTLFRTFPTPLRSELLGMVYTSLTDPKSELESKAESWVVLARRGLQDREYKVDESKEKEPLSGKDLIDAVKTMVDSFKQGVQALDGQEKDKLLEVFAEDLRRQQADVKDEGLSAYIQYHLSSLLKPPHTTPGIHASHIRHLLASPAPPPSAQILTFARKATKVFPSSPATWASRLSVEIQFSSADDEAELSSLGDLVAQAIPVGLQSTSPAEAADRTALWSIIAHYFSLLPSPAELHAQLHRLLSLSLRSSGTASSSLPTHTELLVLSLPLLHPSPASFFIDSEDIGPALSIKQRLDTYRTIKAKYLPTAPFYRAAFAHERSFPSSRVVLEHIYDAWRAGFNAPGDEGEVDCHMTWLMYLWGEGESKGVRECLKRVMSGTGNSTVGTAVAERWQSFLSEKEREQAEQEEASEASEDEDEESMEDLKV</sequence>
<dbReference type="PANTHER" id="PTHR23271:SF1">
    <property type="entry name" value="U3 SMALL NUCLEOLAR RNA-ASSOCIATED PROTEIN 6 HOMOLOG"/>
    <property type="match status" value="1"/>
</dbReference>
<dbReference type="GO" id="GO:0032040">
    <property type="term" value="C:small-subunit processome"/>
    <property type="evidence" value="ECO:0007669"/>
    <property type="project" value="TreeGrafter"/>
</dbReference>
<dbReference type="SUPFAM" id="SSF48452">
    <property type="entry name" value="TPR-like"/>
    <property type="match status" value="1"/>
</dbReference>
<dbReference type="Gene3D" id="1.25.40.10">
    <property type="entry name" value="Tetratricopeptide repeat domain"/>
    <property type="match status" value="1"/>
</dbReference>
<keyword evidence="5" id="KW-0539">Nucleus</keyword>
<accession>A0A0F7SX66</accession>
<dbReference type="InterPro" id="IPR011990">
    <property type="entry name" value="TPR-like_helical_dom_sf"/>
</dbReference>
<dbReference type="AlphaFoldDB" id="A0A0F7SX66"/>